<name>A0ABR4FUM0_9EURO</name>
<evidence type="ECO:0000313" key="2">
    <source>
        <dbReference type="EMBL" id="KAL2786965.1"/>
    </source>
</evidence>
<protein>
    <recommendedName>
        <fullName evidence="1">DUF7580 domain-containing protein</fullName>
    </recommendedName>
</protein>
<feature type="domain" description="DUF7580" evidence="1">
    <location>
        <begin position="8"/>
        <end position="181"/>
    </location>
</feature>
<evidence type="ECO:0000259" key="1">
    <source>
        <dbReference type="Pfam" id="PF24476"/>
    </source>
</evidence>
<proteinExistence type="predicted"/>
<dbReference type="Proteomes" id="UP001610563">
    <property type="component" value="Unassembled WGS sequence"/>
</dbReference>
<keyword evidence="3" id="KW-1185">Reference proteome</keyword>
<dbReference type="InterPro" id="IPR056002">
    <property type="entry name" value="DUF7580"/>
</dbReference>
<evidence type="ECO:0000313" key="3">
    <source>
        <dbReference type="Proteomes" id="UP001610563"/>
    </source>
</evidence>
<dbReference type="EMBL" id="JBFTWV010000106">
    <property type="protein sequence ID" value="KAL2786965.1"/>
    <property type="molecule type" value="Genomic_DNA"/>
</dbReference>
<organism evidence="2 3">
    <name type="scientific">Aspergillus keveii</name>
    <dbReference type="NCBI Taxonomy" id="714993"/>
    <lineage>
        <taxon>Eukaryota</taxon>
        <taxon>Fungi</taxon>
        <taxon>Dikarya</taxon>
        <taxon>Ascomycota</taxon>
        <taxon>Pezizomycotina</taxon>
        <taxon>Eurotiomycetes</taxon>
        <taxon>Eurotiomycetidae</taxon>
        <taxon>Eurotiales</taxon>
        <taxon>Aspergillaceae</taxon>
        <taxon>Aspergillus</taxon>
        <taxon>Aspergillus subgen. Nidulantes</taxon>
    </lineage>
</organism>
<comment type="caution">
    <text evidence="2">The sequence shown here is derived from an EMBL/GenBank/DDBJ whole genome shotgun (WGS) entry which is preliminary data.</text>
</comment>
<dbReference type="PANTHER" id="PTHR35186">
    <property type="entry name" value="ANK_REP_REGION DOMAIN-CONTAINING PROTEIN"/>
    <property type="match status" value="1"/>
</dbReference>
<reference evidence="2 3" key="1">
    <citation type="submission" date="2024-07" db="EMBL/GenBank/DDBJ databases">
        <title>Section-level genome sequencing and comparative genomics of Aspergillus sections Usti and Cavernicolus.</title>
        <authorList>
            <consortium name="Lawrence Berkeley National Laboratory"/>
            <person name="Nybo J.L."/>
            <person name="Vesth T.C."/>
            <person name="Theobald S."/>
            <person name="Frisvad J.C."/>
            <person name="Larsen T.O."/>
            <person name="Kjaerboelling I."/>
            <person name="Rothschild-Mancinelli K."/>
            <person name="Lyhne E.K."/>
            <person name="Kogle M.E."/>
            <person name="Barry K."/>
            <person name="Clum A."/>
            <person name="Na H."/>
            <person name="Ledsgaard L."/>
            <person name="Lin J."/>
            <person name="Lipzen A."/>
            <person name="Kuo A."/>
            <person name="Riley R."/>
            <person name="Mondo S."/>
            <person name="Labutti K."/>
            <person name="Haridas S."/>
            <person name="Pangalinan J."/>
            <person name="Salamov A.A."/>
            <person name="Simmons B.A."/>
            <person name="Magnuson J.K."/>
            <person name="Chen J."/>
            <person name="Drula E."/>
            <person name="Henrissat B."/>
            <person name="Wiebenga A."/>
            <person name="Lubbers R.J."/>
            <person name="Gomes A.C."/>
            <person name="Makela M.R."/>
            <person name="Stajich J."/>
            <person name="Grigoriev I.V."/>
            <person name="Mortensen U.H."/>
            <person name="De Vries R.P."/>
            <person name="Baker S.E."/>
            <person name="Andersen M.R."/>
        </authorList>
    </citation>
    <scope>NUCLEOTIDE SEQUENCE [LARGE SCALE GENOMIC DNA]</scope>
    <source>
        <strain evidence="2 3">CBS 209.92</strain>
    </source>
</reference>
<sequence length="188" mass="21457">MQINPRLFTVVQRVSLSFNVAASLLQLYSTQWLTPSFTSESIYVTAESCASTHVPSQNFSIPLKPFIMHKFQETTRPGTNSPNARRSLLELGIVLLELWLFRSLESYATEVNMPTGDSFGIRFDLAQSWLNSSAPLMLPFYLDVVTRCVECTFATSTGVPRWDDIVFRRSVCKYVLRPLWKSCLPDFR</sequence>
<dbReference type="Pfam" id="PF24476">
    <property type="entry name" value="DUF7580"/>
    <property type="match status" value="1"/>
</dbReference>
<gene>
    <name evidence="2" type="ORF">BJX66DRAFT_311874</name>
</gene>
<dbReference type="PANTHER" id="PTHR35186:SF4">
    <property type="entry name" value="PRION-INHIBITION AND PROPAGATION HELO DOMAIN-CONTAINING PROTEIN"/>
    <property type="match status" value="1"/>
</dbReference>
<accession>A0ABR4FUM0</accession>